<organism evidence="5 6">
    <name type="scientific">Postia placenta MAD-698-R-SB12</name>
    <dbReference type="NCBI Taxonomy" id="670580"/>
    <lineage>
        <taxon>Eukaryota</taxon>
        <taxon>Fungi</taxon>
        <taxon>Dikarya</taxon>
        <taxon>Basidiomycota</taxon>
        <taxon>Agaricomycotina</taxon>
        <taxon>Agaricomycetes</taxon>
        <taxon>Polyporales</taxon>
        <taxon>Adustoporiaceae</taxon>
        <taxon>Rhodonia</taxon>
    </lineage>
</organism>
<dbReference type="OrthoDB" id="20729at2759"/>
<dbReference type="RefSeq" id="XP_024337710.1">
    <property type="nucleotide sequence ID" value="XM_024480964.1"/>
</dbReference>
<feature type="compositionally biased region" description="Low complexity" evidence="3">
    <location>
        <begin position="460"/>
        <end position="471"/>
    </location>
</feature>
<feature type="compositionally biased region" description="Low complexity" evidence="3">
    <location>
        <begin position="652"/>
        <end position="662"/>
    </location>
</feature>
<dbReference type="EMBL" id="KZ110599">
    <property type="protein sequence ID" value="OSX60916.1"/>
    <property type="molecule type" value="Genomic_DNA"/>
</dbReference>
<keyword evidence="6" id="KW-1185">Reference proteome</keyword>
<evidence type="ECO:0000256" key="2">
    <source>
        <dbReference type="ARBA" id="ARBA00023242"/>
    </source>
</evidence>
<evidence type="ECO:0000313" key="6">
    <source>
        <dbReference type="Proteomes" id="UP000194127"/>
    </source>
</evidence>
<feature type="domain" description="ELYS-like" evidence="4">
    <location>
        <begin position="48"/>
        <end position="259"/>
    </location>
</feature>
<accession>A0A1X6MXF9</accession>
<evidence type="ECO:0000256" key="1">
    <source>
        <dbReference type="ARBA" id="ARBA00004123"/>
    </source>
</evidence>
<evidence type="ECO:0000256" key="3">
    <source>
        <dbReference type="SAM" id="MobiDB-lite"/>
    </source>
</evidence>
<evidence type="ECO:0000313" key="5">
    <source>
        <dbReference type="EMBL" id="OSX60916.1"/>
    </source>
</evidence>
<reference evidence="5 6" key="1">
    <citation type="submission" date="2017-04" db="EMBL/GenBank/DDBJ databases">
        <title>Genome Sequence of the Model Brown-Rot Fungus Postia placenta SB12.</title>
        <authorList>
            <consortium name="DOE Joint Genome Institute"/>
            <person name="Gaskell J."/>
            <person name="Kersten P."/>
            <person name="Larrondo L.F."/>
            <person name="Canessa P."/>
            <person name="Martinez D."/>
            <person name="Hibbett D."/>
            <person name="Schmoll M."/>
            <person name="Kubicek C.P."/>
            <person name="Martinez A.T."/>
            <person name="Yadav J."/>
            <person name="Master E."/>
            <person name="Magnuson J.K."/>
            <person name="James T."/>
            <person name="Yaver D."/>
            <person name="Berka R."/>
            <person name="Labutti K."/>
            <person name="Lipzen A."/>
            <person name="Aerts A."/>
            <person name="Barry K."/>
            <person name="Henrissat B."/>
            <person name="Blanchette R."/>
            <person name="Grigoriev I."/>
            <person name="Cullen D."/>
        </authorList>
    </citation>
    <scope>NUCLEOTIDE SEQUENCE [LARGE SCALE GENOMIC DNA]</scope>
    <source>
        <strain evidence="5 6">MAD-698-R-SB12</strain>
    </source>
</reference>
<protein>
    <recommendedName>
        <fullName evidence="4">ELYS-like domain-containing protein</fullName>
    </recommendedName>
</protein>
<proteinExistence type="predicted"/>
<feature type="compositionally biased region" description="Polar residues" evidence="3">
    <location>
        <begin position="614"/>
        <end position="624"/>
    </location>
</feature>
<dbReference type="AlphaFoldDB" id="A0A1X6MXF9"/>
<keyword evidence="2" id="KW-0539">Nucleus</keyword>
<feature type="compositionally biased region" description="Polar residues" evidence="3">
    <location>
        <begin position="473"/>
        <end position="491"/>
    </location>
</feature>
<name>A0A1X6MXF9_9APHY</name>
<dbReference type="Proteomes" id="UP000194127">
    <property type="component" value="Unassembled WGS sequence"/>
</dbReference>
<comment type="subcellular location">
    <subcellularLocation>
        <location evidence="1">Nucleus</location>
    </subcellularLocation>
</comment>
<feature type="region of interest" description="Disordered" evidence="3">
    <location>
        <begin position="395"/>
        <end position="418"/>
    </location>
</feature>
<feature type="region of interest" description="Disordered" evidence="3">
    <location>
        <begin position="568"/>
        <end position="782"/>
    </location>
</feature>
<dbReference type="Pfam" id="PF13934">
    <property type="entry name" value="ELYS"/>
    <property type="match status" value="1"/>
</dbReference>
<dbReference type="GeneID" id="36325914"/>
<evidence type="ECO:0000259" key="4">
    <source>
        <dbReference type="Pfam" id="PF13934"/>
    </source>
</evidence>
<feature type="compositionally biased region" description="Acidic residues" evidence="3">
    <location>
        <begin position="688"/>
        <end position="698"/>
    </location>
</feature>
<feature type="region of interest" description="Disordered" evidence="3">
    <location>
        <begin position="460"/>
        <end position="491"/>
    </location>
</feature>
<dbReference type="InterPro" id="IPR025151">
    <property type="entry name" value="ELYS_dom"/>
</dbReference>
<dbReference type="STRING" id="670580.A0A1X6MXF9"/>
<feature type="compositionally biased region" description="Low complexity" evidence="3">
    <location>
        <begin position="738"/>
        <end position="759"/>
    </location>
</feature>
<gene>
    <name evidence="5" type="ORF">POSPLADRAFT_1057860</name>
</gene>
<dbReference type="GO" id="GO:0005634">
    <property type="term" value="C:nucleus"/>
    <property type="evidence" value="ECO:0007669"/>
    <property type="project" value="UniProtKB-SubCell"/>
</dbReference>
<sequence length="782" mass="84823">MNVEGSPNPQQEVLDLLPHFDTDPNSWPWRFPVPDQIEDRRLNMNDVLIFDLLLASGGIPYIAPKIYPPRDLEGLKTLLLAILVSTYDALKKDCLIYFLLKWHQDGREVDFSEAVCIPPQFVALADAYWHLDSGVDIGHGVGLLSDVRLNREHTSKILQALALADDPGPLIRRYIRTAKPLLTSPVDLDVFIVALAGSSLREAWQFQRSYSEMSEARERLFCKMLEWCFVPKPRATPLKDLLALPLSQYEENILHAYAADPPLEIPSVSIPVLHDLVCLRLVQAGEFSAAVMLERKLSARSTSSTSKAAHKAAQERRQMMDDIMAAMPAVERQLLELELEQLAQGKGTGMPTLSASWSSRIGNSGDLSMSWESVRTPLPANGSSASAVANASRISAAFPEPPPPSLSQRSGAPRFGGPLPVSDVFSPLSLSAVGSSHASSAAASTSAASPILATSISASRPISSAPRAGPSTPVFTVGSNTPQSQYATPSSSRPISIFETLGSANRTPNAFYTPPVSAGVKRSFGEDTPRAATSSVHSPVEAVDEGMMDVAEVEDIVNDEDVEMHADEEPVGNGHADPSHNGEPSHQNGVTEEVSFSMFSPPPDAFQPLPGLRSSRTQPETQTLPGAFTQDSDEESEPTPPPPQTPRKRARQAPPQRSPSPALTRRTTRTRKVPQERISGRSIPGSLMDDDDEEEEDVVPPLPPPTPATKRGARKTKTTRANQDDMSMSELRPRRSTRLSSAASAESSSEEPMSPQKPSTRTRSTRKPGVNAPAKNTRKKRS</sequence>